<dbReference type="InterPro" id="IPR014752">
    <property type="entry name" value="Arrestin-like_C"/>
</dbReference>
<gene>
    <name evidence="4" type="ORF">ANN_05215</name>
</gene>
<dbReference type="Pfam" id="PF02752">
    <property type="entry name" value="Arrestin_C"/>
    <property type="match status" value="1"/>
</dbReference>
<keyword evidence="2" id="KW-0716">Sensory transduction</keyword>
<comment type="caution">
    <text evidence="4">The sequence shown here is derived from an EMBL/GenBank/DDBJ whole genome shotgun (WGS) entry which is preliminary data.</text>
</comment>
<dbReference type="InterPro" id="IPR050357">
    <property type="entry name" value="Arrestin_domain-protein"/>
</dbReference>
<name>A0ABQ8TCC6_PERAM</name>
<reference evidence="4 5" key="1">
    <citation type="journal article" date="2022" name="Allergy">
        <title>Genome assembly and annotation of Periplaneta americana reveal a comprehensive cockroach allergen profile.</title>
        <authorList>
            <person name="Wang L."/>
            <person name="Xiong Q."/>
            <person name="Saelim N."/>
            <person name="Wang L."/>
            <person name="Nong W."/>
            <person name="Wan A.T."/>
            <person name="Shi M."/>
            <person name="Liu X."/>
            <person name="Cao Q."/>
            <person name="Hui J.H.L."/>
            <person name="Sookrung N."/>
            <person name="Leung T.F."/>
            <person name="Tungtrongchitr A."/>
            <person name="Tsui S.K.W."/>
        </authorList>
    </citation>
    <scope>NUCLEOTIDE SEQUENCE [LARGE SCALE GENOMIC DNA]</scope>
    <source>
        <strain evidence="4">PWHHKU_190912</strain>
    </source>
</reference>
<dbReference type="Gene3D" id="2.60.40.640">
    <property type="match status" value="2"/>
</dbReference>
<dbReference type="SMART" id="SM01017">
    <property type="entry name" value="Arrestin_C"/>
    <property type="match status" value="1"/>
</dbReference>
<sequence>MGLKNLQLIFDNPQRTYYSGQTVSGRLVVALDSPKNLRSIIIKFKGEAECKWEETRTVERDGKSETETDYYRGYELYFENRVKVFGGSNETETLPAGEYCYQFNMILPNNLPSSFEGKYGYIRYTVKATLDRPWKFDHDVKAAFTVLSHVDLNSDPQNREPFKAEDSKMFCCCCCESGPLTLATHLPTRGFVPGQSIPMTIEVDNASNVRIYGVSCELIKIVTYYSQHPRRSKEDRVTVTSMNLDGAVEENGSKTWCKKMDIPPLPPSQLRECSVIDLEYSLKIKAKPEGMHNDLKNSFRITIGTIPLWQTPAVPQPATTPYVPPLEMAGGFTTMPQADPCFEPSAPPYPDLPPPTYEESTFGTTNISDSGDNKYLFGESAYSPRYPTYSLQAASSSNVAIGWAAPPKYEDAATK</sequence>
<dbReference type="Proteomes" id="UP001148838">
    <property type="component" value="Unassembled WGS sequence"/>
</dbReference>
<keyword evidence="5" id="KW-1185">Reference proteome</keyword>
<organism evidence="4 5">
    <name type="scientific">Periplaneta americana</name>
    <name type="common">American cockroach</name>
    <name type="synonym">Blatta americana</name>
    <dbReference type="NCBI Taxonomy" id="6978"/>
    <lineage>
        <taxon>Eukaryota</taxon>
        <taxon>Metazoa</taxon>
        <taxon>Ecdysozoa</taxon>
        <taxon>Arthropoda</taxon>
        <taxon>Hexapoda</taxon>
        <taxon>Insecta</taxon>
        <taxon>Pterygota</taxon>
        <taxon>Neoptera</taxon>
        <taxon>Polyneoptera</taxon>
        <taxon>Dictyoptera</taxon>
        <taxon>Blattodea</taxon>
        <taxon>Blattoidea</taxon>
        <taxon>Blattidae</taxon>
        <taxon>Blattinae</taxon>
        <taxon>Periplaneta</taxon>
    </lineage>
</organism>
<evidence type="ECO:0000313" key="5">
    <source>
        <dbReference type="Proteomes" id="UP001148838"/>
    </source>
</evidence>
<evidence type="ECO:0000256" key="2">
    <source>
        <dbReference type="ARBA" id="ARBA00022606"/>
    </source>
</evidence>
<dbReference type="InterPro" id="IPR014756">
    <property type="entry name" value="Ig_E-set"/>
</dbReference>
<dbReference type="PANTHER" id="PTHR11188">
    <property type="entry name" value="ARRESTIN DOMAIN CONTAINING PROTEIN"/>
    <property type="match status" value="1"/>
</dbReference>
<evidence type="ECO:0000313" key="4">
    <source>
        <dbReference type="EMBL" id="KAJ4443542.1"/>
    </source>
</evidence>
<dbReference type="InterPro" id="IPR011021">
    <property type="entry name" value="Arrestin-like_N"/>
</dbReference>
<evidence type="ECO:0000259" key="3">
    <source>
        <dbReference type="SMART" id="SM01017"/>
    </source>
</evidence>
<dbReference type="InterPro" id="IPR011022">
    <property type="entry name" value="Arrestin_C-like"/>
</dbReference>
<accession>A0ABQ8TCC6</accession>
<dbReference type="PANTHER" id="PTHR11188:SF176">
    <property type="entry name" value="ARRESTIN DOMAIN-CONTAINING PROTEIN 1"/>
    <property type="match status" value="1"/>
</dbReference>
<dbReference type="Pfam" id="PF00339">
    <property type="entry name" value="Arrestin_N"/>
    <property type="match status" value="1"/>
</dbReference>
<comment type="similarity">
    <text evidence="1">Belongs to the arrestin family.</text>
</comment>
<evidence type="ECO:0000256" key="1">
    <source>
        <dbReference type="ARBA" id="ARBA00005298"/>
    </source>
</evidence>
<protein>
    <recommendedName>
        <fullName evidence="3">Arrestin C-terminal-like domain-containing protein</fullName>
    </recommendedName>
</protein>
<proteinExistence type="inferred from homology"/>
<dbReference type="SUPFAM" id="SSF81296">
    <property type="entry name" value="E set domains"/>
    <property type="match status" value="2"/>
</dbReference>
<feature type="domain" description="Arrestin C-terminal-like" evidence="3">
    <location>
        <begin position="176"/>
        <end position="308"/>
    </location>
</feature>
<dbReference type="EMBL" id="JAJSOF020000013">
    <property type="protein sequence ID" value="KAJ4443542.1"/>
    <property type="molecule type" value="Genomic_DNA"/>
</dbReference>